<evidence type="ECO:0000313" key="4">
    <source>
        <dbReference type="EMBL" id="KAG6539293.1"/>
    </source>
</evidence>
<keyword evidence="2" id="KW-0963">Cytoplasm</keyword>
<name>A0A8J5IBE9_ZINOF</name>
<evidence type="ECO:0000256" key="3">
    <source>
        <dbReference type="SAM" id="MobiDB-lite"/>
    </source>
</evidence>
<dbReference type="GO" id="GO:0000290">
    <property type="term" value="P:deadenylation-dependent decapping of nuclear-transcribed mRNA"/>
    <property type="evidence" value="ECO:0007669"/>
    <property type="project" value="InterPro"/>
</dbReference>
<organism evidence="4 5">
    <name type="scientific">Zingiber officinale</name>
    <name type="common">Ginger</name>
    <name type="synonym">Amomum zingiber</name>
    <dbReference type="NCBI Taxonomy" id="94328"/>
    <lineage>
        <taxon>Eukaryota</taxon>
        <taxon>Viridiplantae</taxon>
        <taxon>Streptophyta</taxon>
        <taxon>Embryophyta</taxon>
        <taxon>Tracheophyta</taxon>
        <taxon>Spermatophyta</taxon>
        <taxon>Magnoliopsida</taxon>
        <taxon>Liliopsida</taxon>
        <taxon>Zingiberales</taxon>
        <taxon>Zingiberaceae</taxon>
        <taxon>Zingiber</taxon>
    </lineage>
</organism>
<dbReference type="EMBL" id="JACMSC010000001">
    <property type="protein sequence ID" value="KAG6539293.1"/>
    <property type="molecule type" value="Genomic_DNA"/>
</dbReference>
<feature type="region of interest" description="Disordered" evidence="3">
    <location>
        <begin position="501"/>
        <end position="521"/>
    </location>
</feature>
<dbReference type="PANTHER" id="PTHR21551">
    <property type="entry name" value="TOPOISOMERASE II-ASSOCIATED PROTEIN PAT1"/>
    <property type="match status" value="1"/>
</dbReference>
<keyword evidence="5" id="KW-1185">Reference proteome</keyword>
<sequence length="818" mass="90255">MAAINRKNGGMVDTGAGERIGGAGDGVSDTVQFDATQYAFFGSVTEEVELGGLEDEDSVNDPHFVGIGDDYQFSSLGERLEGEEIESITDIDDLASTFSKSHLRQMIGISSGLAKQAEGSLDRGIVEPRITEVLDGRDSFSRESSSFTGEWVQEPGFSNWQDHHILDAEAGQDGKRWSSHPHPLSGHAPDSRPLYRTSSSPQQKQLFKPSEPVHLPISSRTSLPPCGEPTQFHHNAFQGVASPSSSGLQVPFSPPNPYLFSKLRPAAAHGSNQDGYFTQFGPHGLPINSRQQGHWSESPSILSSNVLADPTQNQSHFNNQIPSQLVHQQHGMPPNLPSMVRFPSMQTQQFHPSQSSTQMMNTFETTMRLAEFKDPRFRPMHRGREYFGFAQHPSDIGFHRIDNGWPRFHSKFMTTEELENIARMQHAATHCNDPYTDDYYHQACLAKKYSGSNLKHYFCPNVTKDLSSRSKSKDDPHPYLQVDALGRLAFSSIRRPRPLLEVEPKSASADNISDQKSSAKPLDQEPMLAARITIEDGLCLLLDVDDLDRILQFSQLQDGGSQLKRKREMLLQEVAASFHLVDPLSHSGQSGANLEGDLVFLRLLSLPKGRKLLSRYLELLTPGSEITRVICMAIFRHLRFLFGVRPLDTSAAESTTKLAKTTAACMHLMDLNSLSACVAAVVCSSEQPPLRPLGSLAGDGASVIIKSVLDKATVLLTNDNTASNYSISSRHLWQASFNSFFGLLTKYCHSKFETVMQSLHMQAPAAAVAGSEITKAISREMPVELLRASLPHTNEHQRKLLLDFAQRTIPSNGGSNGQ</sequence>
<accession>A0A8J5IBE9</accession>
<dbReference type="Proteomes" id="UP000734854">
    <property type="component" value="Unassembled WGS sequence"/>
</dbReference>
<dbReference type="GO" id="GO:0000932">
    <property type="term" value="C:P-body"/>
    <property type="evidence" value="ECO:0007669"/>
    <property type="project" value="UniProtKB-SubCell"/>
</dbReference>
<protein>
    <recommendedName>
        <fullName evidence="6">Topoisomerase II-associated protein PAT1</fullName>
    </recommendedName>
</protein>
<feature type="compositionally biased region" description="Polar residues" evidence="3">
    <location>
        <begin position="508"/>
        <end position="518"/>
    </location>
</feature>
<comment type="subcellular location">
    <subcellularLocation>
        <location evidence="1">Cytoplasm</location>
        <location evidence="1">P-body</location>
    </subcellularLocation>
</comment>
<dbReference type="PANTHER" id="PTHR21551:SF0">
    <property type="entry name" value="PROTEIN ASSOCIATED WITH TOPO II RELATED-1, ISOFORM A"/>
    <property type="match status" value="1"/>
</dbReference>
<evidence type="ECO:0008006" key="6">
    <source>
        <dbReference type="Google" id="ProtNLM"/>
    </source>
</evidence>
<dbReference type="AlphaFoldDB" id="A0A8J5IBE9"/>
<proteinExistence type="predicted"/>
<dbReference type="GO" id="GO:0003723">
    <property type="term" value="F:RNA binding"/>
    <property type="evidence" value="ECO:0007669"/>
    <property type="project" value="TreeGrafter"/>
</dbReference>
<evidence type="ECO:0000256" key="2">
    <source>
        <dbReference type="ARBA" id="ARBA00022490"/>
    </source>
</evidence>
<reference evidence="4 5" key="1">
    <citation type="submission" date="2020-08" db="EMBL/GenBank/DDBJ databases">
        <title>Plant Genome Project.</title>
        <authorList>
            <person name="Zhang R.-G."/>
        </authorList>
    </citation>
    <scope>NUCLEOTIDE SEQUENCE [LARGE SCALE GENOMIC DNA]</scope>
    <source>
        <tissue evidence="4">Rhizome</tissue>
    </source>
</reference>
<dbReference type="GO" id="GO:0033962">
    <property type="term" value="P:P-body assembly"/>
    <property type="evidence" value="ECO:0007669"/>
    <property type="project" value="TreeGrafter"/>
</dbReference>
<evidence type="ECO:0000313" key="5">
    <source>
        <dbReference type="Proteomes" id="UP000734854"/>
    </source>
</evidence>
<evidence type="ECO:0000256" key="1">
    <source>
        <dbReference type="ARBA" id="ARBA00004201"/>
    </source>
</evidence>
<comment type="caution">
    <text evidence="4">The sequence shown here is derived from an EMBL/GenBank/DDBJ whole genome shotgun (WGS) entry which is preliminary data.</text>
</comment>
<gene>
    <name evidence="4" type="ORF">ZIOFF_004455</name>
</gene>
<feature type="compositionally biased region" description="Polar residues" evidence="3">
    <location>
        <begin position="196"/>
        <end position="205"/>
    </location>
</feature>
<feature type="region of interest" description="Disordered" evidence="3">
    <location>
        <begin position="171"/>
        <end position="249"/>
    </location>
</feature>
<dbReference type="InterPro" id="IPR039900">
    <property type="entry name" value="Pat1-like"/>
</dbReference>